<dbReference type="STRING" id="871741.SAMN05192570_2653"/>
<dbReference type="AlphaFoldDB" id="A0A1I6STA7"/>
<dbReference type="EMBL" id="FOZV01000006">
    <property type="protein sequence ID" value="SFS80160.1"/>
    <property type="molecule type" value="Genomic_DNA"/>
</dbReference>
<organism evidence="2 3">
    <name type="scientific">Brevundimonas viscosa</name>
    <dbReference type="NCBI Taxonomy" id="871741"/>
    <lineage>
        <taxon>Bacteria</taxon>
        <taxon>Pseudomonadati</taxon>
        <taxon>Pseudomonadota</taxon>
        <taxon>Alphaproteobacteria</taxon>
        <taxon>Caulobacterales</taxon>
        <taxon>Caulobacteraceae</taxon>
        <taxon>Brevundimonas</taxon>
    </lineage>
</organism>
<gene>
    <name evidence="2" type="ORF">SAMN05192570_2653</name>
</gene>
<feature type="transmembrane region" description="Helical" evidence="1">
    <location>
        <begin position="7"/>
        <end position="29"/>
    </location>
</feature>
<feature type="transmembrane region" description="Helical" evidence="1">
    <location>
        <begin position="49"/>
        <end position="66"/>
    </location>
</feature>
<keyword evidence="1" id="KW-0472">Membrane</keyword>
<evidence type="ECO:0000313" key="2">
    <source>
        <dbReference type="EMBL" id="SFS80160.1"/>
    </source>
</evidence>
<accession>A0A1I6STA7</accession>
<evidence type="ECO:0000313" key="3">
    <source>
        <dbReference type="Proteomes" id="UP000198788"/>
    </source>
</evidence>
<keyword evidence="1" id="KW-0812">Transmembrane</keyword>
<keyword evidence="1" id="KW-1133">Transmembrane helix</keyword>
<reference evidence="3" key="1">
    <citation type="submission" date="2016-10" db="EMBL/GenBank/DDBJ databases">
        <authorList>
            <person name="Varghese N."/>
            <person name="Submissions S."/>
        </authorList>
    </citation>
    <scope>NUCLEOTIDE SEQUENCE [LARGE SCALE GENOMIC DNA]</scope>
    <source>
        <strain evidence="3">CGMCC 1.10683</strain>
    </source>
</reference>
<protein>
    <submittedName>
        <fullName evidence="2">Uncharacterized protein</fullName>
    </submittedName>
</protein>
<keyword evidence="3" id="KW-1185">Reference proteome</keyword>
<sequence>MRTFVRLAMRVVGTLLGVWGFGVLMTPVWNFLLSPTGARWADPAGGLQSGLPPFAIGVVLWIWTISDERAAARGQN</sequence>
<proteinExistence type="predicted"/>
<evidence type="ECO:0000256" key="1">
    <source>
        <dbReference type="SAM" id="Phobius"/>
    </source>
</evidence>
<dbReference type="Proteomes" id="UP000198788">
    <property type="component" value="Unassembled WGS sequence"/>
</dbReference>
<name>A0A1I6STA7_9CAUL</name>